<evidence type="ECO:0000313" key="2">
    <source>
        <dbReference type="Proteomes" id="UP001054252"/>
    </source>
</evidence>
<reference evidence="1 2" key="1">
    <citation type="journal article" date="2021" name="Commun. Biol.">
        <title>The genome of Shorea leprosula (Dipterocarpaceae) highlights the ecological relevance of drought in aseasonal tropical rainforests.</title>
        <authorList>
            <person name="Ng K.K.S."/>
            <person name="Kobayashi M.J."/>
            <person name="Fawcett J.A."/>
            <person name="Hatakeyama M."/>
            <person name="Paape T."/>
            <person name="Ng C.H."/>
            <person name="Ang C.C."/>
            <person name="Tnah L.H."/>
            <person name="Lee C.T."/>
            <person name="Nishiyama T."/>
            <person name="Sese J."/>
            <person name="O'Brien M.J."/>
            <person name="Copetti D."/>
            <person name="Mohd Noor M.I."/>
            <person name="Ong R.C."/>
            <person name="Putra M."/>
            <person name="Sireger I.Z."/>
            <person name="Indrioko S."/>
            <person name="Kosugi Y."/>
            <person name="Izuno A."/>
            <person name="Isagi Y."/>
            <person name="Lee S.L."/>
            <person name="Shimizu K.K."/>
        </authorList>
    </citation>
    <scope>NUCLEOTIDE SEQUENCE [LARGE SCALE GENOMIC DNA]</scope>
    <source>
        <strain evidence="1">214</strain>
    </source>
</reference>
<keyword evidence="2" id="KW-1185">Reference proteome</keyword>
<gene>
    <name evidence="1" type="ORF">SLEP1_g53039</name>
</gene>
<evidence type="ECO:0000313" key="1">
    <source>
        <dbReference type="EMBL" id="GKV46017.1"/>
    </source>
</evidence>
<dbReference type="Proteomes" id="UP001054252">
    <property type="component" value="Unassembled WGS sequence"/>
</dbReference>
<protein>
    <submittedName>
        <fullName evidence="1">Uncharacterized protein</fullName>
    </submittedName>
</protein>
<accession>A0AAV5MC06</accession>
<dbReference type="AlphaFoldDB" id="A0AAV5MC06"/>
<dbReference type="EMBL" id="BPVZ01000201">
    <property type="protein sequence ID" value="GKV46017.1"/>
    <property type="molecule type" value="Genomic_DNA"/>
</dbReference>
<organism evidence="1 2">
    <name type="scientific">Rubroshorea leprosula</name>
    <dbReference type="NCBI Taxonomy" id="152421"/>
    <lineage>
        <taxon>Eukaryota</taxon>
        <taxon>Viridiplantae</taxon>
        <taxon>Streptophyta</taxon>
        <taxon>Embryophyta</taxon>
        <taxon>Tracheophyta</taxon>
        <taxon>Spermatophyta</taxon>
        <taxon>Magnoliopsida</taxon>
        <taxon>eudicotyledons</taxon>
        <taxon>Gunneridae</taxon>
        <taxon>Pentapetalae</taxon>
        <taxon>rosids</taxon>
        <taxon>malvids</taxon>
        <taxon>Malvales</taxon>
        <taxon>Dipterocarpaceae</taxon>
        <taxon>Rubroshorea</taxon>
    </lineage>
</organism>
<comment type="caution">
    <text evidence="1">The sequence shown here is derived from an EMBL/GenBank/DDBJ whole genome shotgun (WGS) entry which is preliminary data.</text>
</comment>
<name>A0AAV5MC06_9ROSI</name>
<sequence>MEVCQNYCEKCKKRTEESSKGTEEQTREFNEEVNKLGEVILDCGTNLFSEEGLQLLIQYSKDQAAAVEENHEMLEGNLKAGPSNVDSNSGASHYFDNWWCCQF</sequence>
<proteinExistence type="predicted"/>